<gene>
    <name evidence="5" type="ORF">EP073_09225</name>
</gene>
<dbReference type="InterPro" id="IPR002942">
    <property type="entry name" value="S4_RNA-bd"/>
</dbReference>
<dbReference type="InterPro" id="IPR036986">
    <property type="entry name" value="S4_RNA-bd_sf"/>
</dbReference>
<name>A0A3R5UZI9_9BACT</name>
<organism evidence="5 6">
    <name type="scientific">Geovibrio thiophilus</name>
    <dbReference type="NCBI Taxonomy" id="139438"/>
    <lineage>
        <taxon>Bacteria</taxon>
        <taxon>Pseudomonadati</taxon>
        <taxon>Deferribacterota</taxon>
        <taxon>Deferribacteres</taxon>
        <taxon>Deferribacterales</taxon>
        <taxon>Geovibrionaceae</taxon>
        <taxon>Geovibrio</taxon>
    </lineage>
</organism>
<dbReference type="InterPro" id="IPR029063">
    <property type="entry name" value="SAM-dependent_MTases_sf"/>
</dbReference>
<keyword evidence="5" id="KW-0489">Methyltransferase</keyword>
<comment type="similarity">
    <text evidence="2">Belongs to the TlyA family.</text>
</comment>
<dbReference type="InterPro" id="IPR047048">
    <property type="entry name" value="TlyA"/>
</dbReference>
<dbReference type="SUPFAM" id="SSF55174">
    <property type="entry name" value="Alpha-L RNA-binding motif"/>
    <property type="match status" value="1"/>
</dbReference>
<dbReference type="PROSITE" id="PS50889">
    <property type="entry name" value="S4"/>
    <property type="match status" value="1"/>
</dbReference>
<dbReference type="InterPro" id="IPR002877">
    <property type="entry name" value="RNA_MeTrfase_FtsJ_dom"/>
</dbReference>
<dbReference type="CDD" id="cd02440">
    <property type="entry name" value="AdoMet_MTases"/>
    <property type="match status" value="1"/>
</dbReference>
<sequence>MKKERLDLLLVEYGLAESQEHAKRLIMAGLAVADDHRIDKPGQMVSREAVLRLKETLPYVSRGGLKLEKAVNAFGLDFRGKIVLDIGSSTGGFTDLALQNGAKKVFAVDVGTNQLHEKLRKDSRVISLEQTNFRTIPFEIIGEKIDIIVSDVSFISLSMIIPSCVQFCKDGTEAIFLIKPQFEAERGETGRNGIVTDTAVHARVIESVVSSAGQSSFFFHGLTQSPIRGAKGNLEYPAYFVYNCPSDFVELTEIIKRVANENYIYYSKTSRRESQTDS</sequence>
<dbReference type="Proteomes" id="UP000287502">
    <property type="component" value="Chromosome"/>
</dbReference>
<dbReference type="OrthoDB" id="9784736at2"/>
<accession>A0A3R5UZI9</accession>
<protein>
    <submittedName>
        <fullName evidence="5">TlyA family RNA methyltransferase</fullName>
    </submittedName>
</protein>
<dbReference type="PANTHER" id="PTHR32319">
    <property type="entry name" value="BACTERIAL HEMOLYSIN-LIKE PROTEIN"/>
    <property type="match status" value="1"/>
</dbReference>
<keyword evidence="5" id="KW-0808">Transferase</keyword>
<evidence type="ECO:0000256" key="2">
    <source>
        <dbReference type="ARBA" id="ARBA00029460"/>
    </source>
</evidence>
<dbReference type="GO" id="GO:0008168">
    <property type="term" value="F:methyltransferase activity"/>
    <property type="evidence" value="ECO:0007669"/>
    <property type="project" value="UniProtKB-KW"/>
</dbReference>
<dbReference type="PANTHER" id="PTHR32319:SF0">
    <property type="entry name" value="BACTERIAL HEMOLYSIN-LIKE PROTEIN"/>
    <property type="match status" value="1"/>
</dbReference>
<dbReference type="GO" id="GO:0003723">
    <property type="term" value="F:RNA binding"/>
    <property type="evidence" value="ECO:0007669"/>
    <property type="project" value="UniProtKB-KW"/>
</dbReference>
<evidence type="ECO:0000313" key="6">
    <source>
        <dbReference type="Proteomes" id="UP000287502"/>
    </source>
</evidence>
<dbReference type="Pfam" id="PF01479">
    <property type="entry name" value="S4"/>
    <property type="match status" value="1"/>
</dbReference>
<dbReference type="SMART" id="SM00363">
    <property type="entry name" value="S4"/>
    <property type="match status" value="1"/>
</dbReference>
<feature type="domain" description="RNA-binding S4" evidence="4">
    <location>
        <begin position="4"/>
        <end position="68"/>
    </location>
</feature>
<dbReference type="CDD" id="cd00165">
    <property type="entry name" value="S4"/>
    <property type="match status" value="1"/>
</dbReference>
<evidence type="ECO:0000256" key="3">
    <source>
        <dbReference type="PROSITE-ProRule" id="PRU00182"/>
    </source>
</evidence>
<evidence type="ECO:0000259" key="4">
    <source>
        <dbReference type="SMART" id="SM00363"/>
    </source>
</evidence>
<dbReference type="NCBIfam" id="TIGR00478">
    <property type="entry name" value="tly"/>
    <property type="match status" value="1"/>
</dbReference>
<keyword evidence="1 3" id="KW-0694">RNA-binding</keyword>
<dbReference type="AlphaFoldDB" id="A0A3R5UZI9"/>
<dbReference type="RefSeq" id="WP_128466860.1">
    <property type="nucleotide sequence ID" value="NZ_CP035108.1"/>
</dbReference>
<dbReference type="KEGG" id="gtl:EP073_09225"/>
<dbReference type="SUPFAM" id="SSF53335">
    <property type="entry name" value="S-adenosyl-L-methionine-dependent methyltransferases"/>
    <property type="match status" value="1"/>
</dbReference>
<dbReference type="EMBL" id="CP035108">
    <property type="protein sequence ID" value="QAR33574.1"/>
    <property type="molecule type" value="Genomic_DNA"/>
</dbReference>
<dbReference type="PIRSF" id="PIRSF005578">
    <property type="entry name" value="TlyA"/>
    <property type="match status" value="1"/>
</dbReference>
<dbReference type="GO" id="GO:0032259">
    <property type="term" value="P:methylation"/>
    <property type="evidence" value="ECO:0007669"/>
    <property type="project" value="UniProtKB-KW"/>
</dbReference>
<dbReference type="Gene3D" id="3.10.290.10">
    <property type="entry name" value="RNA-binding S4 domain"/>
    <property type="match status" value="1"/>
</dbReference>
<dbReference type="Gene3D" id="3.40.50.150">
    <property type="entry name" value="Vaccinia Virus protein VP39"/>
    <property type="match status" value="1"/>
</dbReference>
<dbReference type="Pfam" id="PF01728">
    <property type="entry name" value="FtsJ"/>
    <property type="match status" value="1"/>
</dbReference>
<proteinExistence type="inferred from homology"/>
<evidence type="ECO:0000256" key="1">
    <source>
        <dbReference type="ARBA" id="ARBA00022884"/>
    </source>
</evidence>
<reference evidence="5 6" key="1">
    <citation type="submission" date="2019-01" db="EMBL/GenBank/DDBJ databases">
        <title>Geovibrio thiophilus DSM 11263, complete genome.</title>
        <authorList>
            <person name="Spring S."/>
            <person name="Bunk B."/>
            <person name="Sproer C."/>
        </authorList>
    </citation>
    <scope>NUCLEOTIDE SEQUENCE [LARGE SCALE GENOMIC DNA]</scope>
    <source>
        <strain evidence="5 6">DSM 11263</strain>
    </source>
</reference>
<evidence type="ECO:0000313" key="5">
    <source>
        <dbReference type="EMBL" id="QAR33574.1"/>
    </source>
</evidence>
<keyword evidence="6" id="KW-1185">Reference proteome</keyword>
<dbReference type="InterPro" id="IPR004538">
    <property type="entry name" value="Hemolysin_A/TlyA"/>
</dbReference>